<comment type="caution">
    <text evidence="1">The sequence shown here is derived from an EMBL/GenBank/DDBJ whole genome shotgun (WGS) entry which is preliminary data.</text>
</comment>
<dbReference type="Proteomes" id="UP001642360">
    <property type="component" value="Unassembled WGS sequence"/>
</dbReference>
<dbReference type="InterPro" id="IPR036961">
    <property type="entry name" value="Kinesin_motor_dom_sf"/>
</dbReference>
<proteinExistence type="predicted"/>
<sequence length="101" mass="11296">MLRTIKDIHFPVNCKFSSYHFCQVVTSWSAIYWKVGAPAGGVDDMTKLSYLVEPRVLQSLKYTGAILIAVNVFDNLPELYDAHETGEQYKGATFGELGPHV</sequence>
<dbReference type="EMBL" id="CAUOFW020001970">
    <property type="protein sequence ID" value="CAK9150036.1"/>
    <property type="molecule type" value="Genomic_DNA"/>
</dbReference>
<evidence type="ECO:0000313" key="1">
    <source>
        <dbReference type="EMBL" id="CAK9150036.1"/>
    </source>
</evidence>
<gene>
    <name evidence="1" type="ORF">ILEXP_LOCUS18149</name>
</gene>
<name>A0ABC8RYI3_9AQUA</name>
<dbReference type="InterPro" id="IPR027417">
    <property type="entry name" value="P-loop_NTPase"/>
</dbReference>
<evidence type="ECO:0000313" key="2">
    <source>
        <dbReference type="Proteomes" id="UP001642360"/>
    </source>
</evidence>
<dbReference type="AlphaFoldDB" id="A0ABC8RYI3"/>
<organism evidence="1 2">
    <name type="scientific">Ilex paraguariensis</name>
    <name type="common">yerba mate</name>
    <dbReference type="NCBI Taxonomy" id="185542"/>
    <lineage>
        <taxon>Eukaryota</taxon>
        <taxon>Viridiplantae</taxon>
        <taxon>Streptophyta</taxon>
        <taxon>Embryophyta</taxon>
        <taxon>Tracheophyta</taxon>
        <taxon>Spermatophyta</taxon>
        <taxon>Magnoliopsida</taxon>
        <taxon>eudicotyledons</taxon>
        <taxon>Gunneridae</taxon>
        <taxon>Pentapetalae</taxon>
        <taxon>asterids</taxon>
        <taxon>campanulids</taxon>
        <taxon>Aquifoliales</taxon>
        <taxon>Aquifoliaceae</taxon>
        <taxon>Ilex</taxon>
    </lineage>
</organism>
<dbReference type="SUPFAM" id="SSF52540">
    <property type="entry name" value="P-loop containing nucleoside triphosphate hydrolases"/>
    <property type="match status" value="1"/>
</dbReference>
<reference evidence="1 2" key="1">
    <citation type="submission" date="2024-02" db="EMBL/GenBank/DDBJ databases">
        <authorList>
            <person name="Vignale AGUSTIN F."/>
            <person name="Sosa J E."/>
            <person name="Modenutti C."/>
        </authorList>
    </citation>
    <scope>NUCLEOTIDE SEQUENCE [LARGE SCALE GENOMIC DNA]</scope>
</reference>
<protein>
    <submittedName>
        <fullName evidence="1">Uncharacterized protein</fullName>
    </submittedName>
</protein>
<dbReference type="Gene3D" id="3.40.850.10">
    <property type="entry name" value="Kinesin motor domain"/>
    <property type="match status" value="1"/>
</dbReference>
<keyword evidence="2" id="KW-1185">Reference proteome</keyword>
<accession>A0ABC8RYI3</accession>